<dbReference type="PANTHER" id="PTHR34605:SF3">
    <property type="entry name" value="P CELL-TYPE AGGLUTINATION PROTEIN MAP4-LIKE-RELATED"/>
    <property type="match status" value="1"/>
</dbReference>
<dbReference type="InterPro" id="IPR052925">
    <property type="entry name" value="Phage_Integrase-like_Recomb"/>
</dbReference>
<organism evidence="3 4">
    <name type="scientific">Sphaerobolus stellatus (strain SS14)</name>
    <dbReference type="NCBI Taxonomy" id="990650"/>
    <lineage>
        <taxon>Eukaryota</taxon>
        <taxon>Fungi</taxon>
        <taxon>Dikarya</taxon>
        <taxon>Basidiomycota</taxon>
        <taxon>Agaricomycotina</taxon>
        <taxon>Agaricomycetes</taxon>
        <taxon>Phallomycetidae</taxon>
        <taxon>Geastrales</taxon>
        <taxon>Sphaerobolaceae</taxon>
        <taxon>Sphaerobolus</taxon>
    </lineage>
</organism>
<protein>
    <recommendedName>
        <fullName evidence="2">Tyr recombinase domain-containing protein</fullName>
    </recommendedName>
</protein>
<feature type="domain" description="Tyr recombinase" evidence="2">
    <location>
        <begin position="72"/>
        <end position="245"/>
    </location>
</feature>
<sequence length="245" mass="27516">HNFPVTPTANTLSFFVVYMSHHLKPATVGSYLSGICHLMEPYYPDVRAARASPVVVRSLAGMKKLRGLQPTNRKRALSRKDLHSIIRLLPPEPAYEDFLFVAMLLTGFFGLLRLGELTFPNNVRKCSFKKLTMRHTLSLEETRFSFTLPFHKADRFYAGNTVMIESLPDSPLDPLSHLRAYLAQRDTRFPLLPALWLTSEGRPPTYSWFVSRLQRFLGNDVAGHSLRSGGATALALAGISDNAIQ</sequence>
<dbReference type="Gene3D" id="1.10.443.10">
    <property type="entry name" value="Intergrase catalytic core"/>
    <property type="match status" value="1"/>
</dbReference>
<dbReference type="OrthoDB" id="5598396at2759"/>
<keyword evidence="4" id="KW-1185">Reference proteome</keyword>
<dbReference type="EMBL" id="KN837230">
    <property type="protein sequence ID" value="KIJ32235.1"/>
    <property type="molecule type" value="Genomic_DNA"/>
</dbReference>
<reference evidence="3 4" key="1">
    <citation type="submission" date="2014-06" db="EMBL/GenBank/DDBJ databases">
        <title>Evolutionary Origins and Diversification of the Mycorrhizal Mutualists.</title>
        <authorList>
            <consortium name="DOE Joint Genome Institute"/>
            <consortium name="Mycorrhizal Genomics Consortium"/>
            <person name="Kohler A."/>
            <person name="Kuo A."/>
            <person name="Nagy L.G."/>
            <person name="Floudas D."/>
            <person name="Copeland A."/>
            <person name="Barry K.W."/>
            <person name="Cichocki N."/>
            <person name="Veneault-Fourrey C."/>
            <person name="LaButti K."/>
            <person name="Lindquist E.A."/>
            <person name="Lipzen A."/>
            <person name="Lundell T."/>
            <person name="Morin E."/>
            <person name="Murat C."/>
            <person name="Riley R."/>
            <person name="Ohm R."/>
            <person name="Sun H."/>
            <person name="Tunlid A."/>
            <person name="Henrissat B."/>
            <person name="Grigoriev I.V."/>
            <person name="Hibbett D.S."/>
            <person name="Martin F."/>
        </authorList>
    </citation>
    <scope>NUCLEOTIDE SEQUENCE [LARGE SCALE GENOMIC DNA]</scope>
    <source>
        <strain evidence="3 4">SS14</strain>
    </source>
</reference>
<keyword evidence="1" id="KW-0233">DNA recombination</keyword>
<dbReference type="PANTHER" id="PTHR34605">
    <property type="entry name" value="PHAGE_INTEGRASE DOMAIN-CONTAINING PROTEIN"/>
    <property type="match status" value="1"/>
</dbReference>
<evidence type="ECO:0000256" key="1">
    <source>
        <dbReference type="ARBA" id="ARBA00023172"/>
    </source>
</evidence>
<accession>A0A0C9V404</accession>
<feature type="non-terminal residue" evidence="3">
    <location>
        <position position="245"/>
    </location>
</feature>
<dbReference type="GO" id="GO:0003677">
    <property type="term" value="F:DNA binding"/>
    <property type="evidence" value="ECO:0007669"/>
    <property type="project" value="InterPro"/>
</dbReference>
<dbReference type="HOGENOM" id="CLU_083223_0_0_1"/>
<dbReference type="PROSITE" id="PS51898">
    <property type="entry name" value="TYR_RECOMBINASE"/>
    <property type="match status" value="1"/>
</dbReference>
<feature type="non-terminal residue" evidence="3">
    <location>
        <position position="1"/>
    </location>
</feature>
<dbReference type="SUPFAM" id="SSF56349">
    <property type="entry name" value="DNA breaking-rejoining enzymes"/>
    <property type="match status" value="1"/>
</dbReference>
<dbReference type="InterPro" id="IPR002104">
    <property type="entry name" value="Integrase_catalytic"/>
</dbReference>
<evidence type="ECO:0000313" key="4">
    <source>
        <dbReference type="Proteomes" id="UP000054279"/>
    </source>
</evidence>
<gene>
    <name evidence="3" type="ORF">M422DRAFT_104766</name>
</gene>
<dbReference type="InterPro" id="IPR011010">
    <property type="entry name" value="DNA_brk_join_enz"/>
</dbReference>
<dbReference type="Proteomes" id="UP000054279">
    <property type="component" value="Unassembled WGS sequence"/>
</dbReference>
<evidence type="ECO:0000313" key="3">
    <source>
        <dbReference type="EMBL" id="KIJ32235.1"/>
    </source>
</evidence>
<proteinExistence type="predicted"/>
<name>A0A0C9V404_SPHS4</name>
<dbReference type="GO" id="GO:0006310">
    <property type="term" value="P:DNA recombination"/>
    <property type="evidence" value="ECO:0007669"/>
    <property type="project" value="UniProtKB-KW"/>
</dbReference>
<dbReference type="AlphaFoldDB" id="A0A0C9V404"/>
<dbReference type="InterPro" id="IPR013762">
    <property type="entry name" value="Integrase-like_cat_sf"/>
</dbReference>
<dbReference type="GO" id="GO:0015074">
    <property type="term" value="P:DNA integration"/>
    <property type="evidence" value="ECO:0007669"/>
    <property type="project" value="InterPro"/>
</dbReference>
<evidence type="ECO:0000259" key="2">
    <source>
        <dbReference type="PROSITE" id="PS51898"/>
    </source>
</evidence>